<dbReference type="InterPro" id="IPR016035">
    <property type="entry name" value="Acyl_Trfase/lysoPLipase"/>
</dbReference>
<keyword evidence="5" id="KW-1185">Reference proteome</keyword>
<evidence type="ECO:0000256" key="2">
    <source>
        <dbReference type="PROSITE-ProRule" id="PRU01161"/>
    </source>
</evidence>
<keyword evidence="1 2" id="KW-0443">Lipid metabolism</keyword>
<gene>
    <name evidence="4" type="ORF">DFH01_16525</name>
</gene>
<dbReference type="RefSeq" id="WP_109871528.1">
    <property type="nucleotide sequence ID" value="NZ_QGNA01000003.1"/>
</dbReference>
<accession>A0A317FCY2</accession>
<dbReference type="EMBL" id="QGNA01000003">
    <property type="protein sequence ID" value="PWS36735.1"/>
    <property type="molecule type" value="Genomic_DNA"/>
</dbReference>
<dbReference type="OrthoDB" id="323481at2"/>
<feature type="domain" description="PNPLA" evidence="3">
    <location>
        <begin position="101"/>
        <end position="296"/>
    </location>
</feature>
<dbReference type="PROSITE" id="PS51635">
    <property type="entry name" value="PNPLA"/>
    <property type="match status" value="1"/>
</dbReference>
<dbReference type="PROSITE" id="PS51318">
    <property type="entry name" value="TAT"/>
    <property type="match status" value="1"/>
</dbReference>
<keyword evidence="2" id="KW-0442">Lipid degradation</keyword>
<feature type="short sequence motif" description="GXGXXG" evidence="2">
    <location>
        <begin position="105"/>
        <end position="110"/>
    </location>
</feature>
<feature type="short sequence motif" description="GXSXG" evidence="2">
    <location>
        <begin position="134"/>
        <end position="138"/>
    </location>
</feature>
<feature type="short sequence motif" description="DGA/G" evidence="2">
    <location>
        <begin position="280"/>
        <end position="282"/>
    </location>
</feature>
<protein>
    <submittedName>
        <fullName evidence="4">Patatin</fullName>
    </submittedName>
</protein>
<proteinExistence type="predicted"/>
<dbReference type="SUPFAM" id="SSF52151">
    <property type="entry name" value="FabD/lysophospholipase-like"/>
    <property type="match status" value="1"/>
</dbReference>
<organism evidence="4 5">
    <name type="scientific">Falsiroseomonas bella</name>
    <dbReference type="NCBI Taxonomy" id="2184016"/>
    <lineage>
        <taxon>Bacteria</taxon>
        <taxon>Pseudomonadati</taxon>
        <taxon>Pseudomonadota</taxon>
        <taxon>Alphaproteobacteria</taxon>
        <taxon>Acetobacterales</taxon>
        <taxon>Roseomonadaceae</taxon>
        <taxon>Falsiroseomonas</taxon>
    </lineage>
</organism>
<dbReference type="InterPro" id="IPR006311">
    <property type="entry name" value="TAT_signal"/>
</dbReference>
<dbReference type="Proteomes" id="UP000245765">
    <property type="component" value="Unassembled WGS sequence"/>
</dbReference>
<dbReference type="Gene3D" id="3.40.1090.10">
    <property type="entry name" value="Cytosolic phospholipase A2 catalytic domain"/>
    <property type="match status" value="1"/>
</dbReference>
<dbReference type="AlphaFoldDB" id="A0A317FCY2"/>
<evidence type="ECO:0000256" key="1">
    <source>
        <dbReference type="ARBA" id="ARBA00023098"/>
    </source>
</evidence>
<sequence length="413" mass="44505">MPDWPASRGVRSPARRSLLRGAGALALGAGLPACALPMREAPVPRGRSGAVSVLGLPNERFRPDSPGGFDAFDREITAALQRQARHLGVSRTADLPTLDLIAISGGGENGAFGAGLLNGWTAHGGRPVFDLVTGVSTGALTAPFAFLGSGWDAKLKAVYTEITPDRVLVRRWFTAALWDDAMADSTPLFRMISEYLDAEMMAGIAAGYDEGRLLMVASADIDAQVPVFWNIGAIAKSGHPRALDTVRRILLASAAIPGAFPPVLFDVELDGVKHQEMHVDGGAFAQAFLYPAVATRGRRDAIAQGRRVTPARAWVIRNGRLDSEWAATDRRTVSIAARAITTMIGSSGYNDVMRIYFAAQRDGVDFNLAFIGSDFTTEYTVPFEQAYMRALYDYGFERARRGFDWTRIPPGAA</sequence>
<reference evidence="5" key="1">
    <citation type="submission" date="2018-05" db="EMBL/GenBank/DDBJ databases">
        <authorList>
            <person name="Du Z."/>
            <person name="Wang X."/>
        </authorList>
    </citation>
    <scope>NUCLEOTIDE SEQUENCE [LARGE SCALE GENOMIC DNA]</scope>
    <source>
        <strain evidence="5">CQN31</strain>
    </source>
</reference>
<dbReference type="GO" id="GO:0016787">
    <property type="term" value="F:hydrolase activity"/>
    <property type="evidence" value="ECO:0007669"/>
    <property type="project" value="UniProtKB-UniRule"/>
</dbReference>
<feature type="active site" description="Proton acceptor" evidence="2">
    <location>
        <position position="280"/>
    </location>
</feature>
<dbReference type="InterPro" id="IPR002641">
    <property type="entry name" value="PNPLA_dom"/>
</dbReference>
<dbReference type="Pfam" id="PF01734">
    <property type="entry name" value="Patatin"/>
    <property type="match status" value="1"/>
</dbReference>
<evidence type="ECO:0000259" key="3">
    <source>
        <dbReference type="PROSITE" id="PS51635"/>
    </source>
</evidence>
<name>A0A317FCY2_9PROT</name>
<feature type="active site" description="Nucleophile" evidence="2">
    <location>
        <position position="136"/>
    </location>
</feature>
<comment type="caution">
    <text evidence="4">The sequence shown here is derived from an EMBL/GenBank/DDBJ whole genome shotgun (WGS) entry which is preliminary data.</text>
</comment>
<evidence type="ECO:0000313" key="5">
    <source>
        <dbReference type="Proteomes" id="UP000245765"/>
    </source>
</evidence>
<evidence type="ECO:0000313" key="4">
    <source>
        <dbReference type="EMBL" id="PWS36735.1"/>
    </source>
</evidence>
<keyword evidence="2" id="KW-0378">Hydrolase</keyword>
<dbReference type="GO" id="GO:0016042">
    <property type="term" value="P:lipid catabolic process"/>
    <property type="evidence" value="ECO:0007669"/>
    <property type="project" value="UniProtKB-UniRule"/>
</dbReference>